<organism evidence="8 9">
    <name type="scientific">Colletotrichum incanum</name>
    <name type="common">Soybean anthracnose fungus</name>
    <dbReference type="NCBI Taxonomy" id="1573173"/>
    <lineage>
        <taxon>Eukaryota</taxon>
        <taxon>Fungi</taxon>
        <taxon>Dikarya</taxon>
        <taxon>Ascomycota</taxon>
        <taxon>Pezizomycotina</taxon>
        <taxon>Sordariomycetes</taxon>
        <taxon>Hypocreomycetidae</taxon>
        <taxon>Glomerellales</taxon>
        <taxon>Glomerellaceae</taxon>
        <taxon>Colletotrichum</taxon>
        <taxon>Colletotrichum spaethianum species complex</taxon>
    </lineage>
</organism>
<evidence type="ECO:0000256" key="3">
    <source>
        <dbReference type="ARBA" id="ARBA00022692"/>
    </source>
</evidence>
<dbReference type="EMBL" id="LFIW01000874">
    <property type="protein sequence ID" value="KZL84475.1"/>
    <property type="molecule type" value="Genomic_DNA"/>
</dbReference>
<evidence type="ECO:0000313" key="9">
    <source>
        <dbReference type="Proteomes" id="UP000076584"/>
    </source>
</evidence>
<evidence type="ECO:0000256" key="2">
    <source>
        <dbReference type="ARBA" id="ARBA00022448"/>
    </source>
</evidence>
<dbReference type="Proteomes" id="UP000076584">
    <property type="component" value="Unassembled WGS sequence"/>
</dbReference>
<dbReference type="SUPFAM" id="SSF103473">
    <property type="entry name" value="MFS general substrate transporter"/>
    <property type="match status" value="1"/>
</dbReference>
<dbReference type="InterPro" id="IPR036259">
    <property type="entry name" value="MFS_trans_sf"/>
</dbReference>
<feature type="compositionally biased region" description="Polar residues" evidence="6">
    <location>
        <begin position="43"/>
        <end position="55"/>
    </location>
</feature>
<feature type="region of interest" description="Disordered" evidence="6">
    <location>
        <begin position="1"/>
        <end position="59"/>
    </location>
</feature>
<dbReference type="STRING" id="1573173.A0A167DXV7"/>
<name>A0A167DXV7_COLIC</name>
<sequence length="178" mass="19803">MFNSLNDCGIGRAKPDEQNSSRNETNRGKAADNEFLMDKHNNGTDNATSNVNTGSIDERGTESTEKLRVSLVRKFDYRLVPAMFPAHLLFFLDKSNIALPRINGLERDLRLSGNQFNIALEMFFVLNIVFNIPGNLAVRSVGGAIWLPSLITAWGLVITFSVFITNFAGLCVTRAFWA</sequence>
<protein>
    <submittedName>
        <fullName evidence="8">Major facilitator superfamily transporter</fullName>
    </submittedName>
</protein>
<evidence type="ECO:0000313" key="8">
    <source>
        <dbReference type="EMBL" id="KZL84475.1"/>
    </source>
</evidence>
<comment type="subcellular location">
    <subcellularLocation>
        <location evidence="1">Membrane</location>
        <topology evidence="1">Multi-pass membrane protein</topology>
    </subcellularLocation>
</comment>
<proteinExistence type="predicted"/>
<keyword evidence="2" id="KW-0813">Transport</keyword>
<evidence type="ECO:0000256" key="5">
    <source>
        <dbReference type="ARBA" id="ARBA00023136"/>
    </source>
</evidence>
<dbReference type="Gene3D" id="1.20.1250.20">
    <property type="entry name" value="MFS general substrate transporter like domains"/>
    <property type="match status" value="1"/>
</dbReference>
<feature type="compositionally biased region" description="Basic and acidic residues" evidence="6">
    <location>
        <begin position="13"/>
        <end position="42"/>
    </location>
</feature>
<keyword evidence="3 7" id="KW-0812">Transmembrane</keyword>
<evidence type="ECO:0000256" key="7">
    <source>
        <dbReference type="SAM" id="Phobius"/>
    </source>
</evidence>
<evidence type="ECO:0000256" key="6">
    <source>
        <dbReference type="SAM" id="MobiDB-lite"/>
    </source>
</evidence>
<accession>A0A167DXV7</accession>
<dbReference type="GO" id="GO:0016020">
    <property type="term" value="C:membrane"/>
    <property type="evidence" value="ECO:0007669"/>
    <property type="project" value="UniProtKB-SubCell"/>
</dbReference>
<dbReference type="PANTHER" id="PTHR43791:SF36">
    <property type="entry name" value="TRANSPORTER, PUTATIVE (AFU_ORTHOLOGUE AFUA_6G08340)-RELATED"/>
    <property type="match status" value="1"/>
</dbReference>
<evidence type="ECO:0000256" key="4">
    <source>
        <dbReference type="ARBA" id="ARBA00022989"/>
    </source>
</evidence>
<dbReference type="AlphaFoldDB" id="A0A167DXV7"/>
<feature type="transmembrane region" description="Helical" evidence="7">
    <location>
        <begin position="153"/>
        <end position="177"/>
    </location>
</feature>
<evidence type="ECO:0000256" key="1">
    <source>
        <dbReference type="ARBA" id="ARBA00004141"/>
    </source>
</evidence>
<keyword evidence="5 7" id="KW-0472">Membrane</keyword>
<reference evidence="8 9" key="1">
    <citation type="submission" date="2015-06" db="EMBL/GenBank/DDBJ databases">
        <title>Survival trade-offs in plant roots during colonization by closely related pathogenic and mutualistic fungi.</title>
        <authorList>
            <person name="Hacquard S."/>
            <person name="Kracher B."/>
            <person name="Hiruma K."/>
            <person name="Weinman A."/>
            <person name="Muench P."/>
            <person name="Garrido Oter R."/>
            <person name="Ver Loren van Themaat E."/>
            <person name="Dallerey J.-F."/>
            <person name="Damm U."/>
            <person name="Henrissat B."/>
            <person name="Lespinet O."/>
            <person name="Thon M."/>
            <person name="Kemen E."/>
            <person name="McHardy A.C."/>
            <person name="Schulze-Lefert P."/>
            <person name="O'Connell R.J."/>
        </authorList>
    </citation>
    <scope>NUCLEOTIDE SEQUENCE [LARGE SCALE GENOMIC DNA]</scope>
    <source>
        <strain evidence="8 9">MAFF 238704</strain>
    </source>
</reference>
<keyword evidence="4 7" id="KW-1133">Transmembrane helix</keyword>
<dbReference type="PANTHER" id="PTHR43791">
    <property type="entry name" value="PERMEASE-RELATED"/>
    <property type="match status" value="1"/>
</dbReference>
<comment type="caution">
    <text evidence="8">The sequence shown here is derived from an EMBL/GenBank/DDBJ whole genome shotgun (WGS) entry which is preliminary data.</text>
</comment>
<keyword evidence="9" id="KW-1185">Reference proteome</keyword>
<dbReference type="GO" id="GO:0022857">
    <property type="term" value="F:transmembrane transporter activity"/>
    <property type="evidence" value="ECO:0007669"/>
    <property type="project" value="TreeGrafter"/>
</dbReference>
<gene>
    <name evidence="8" type="ORF">CI238_03568</name>
</gene>